<feature type="compositionally biased region" description="Basic and acidic residues" evidence="1">
    <location>
        <begin position="63"/>
        <end position="76"/>
    </location>
</feature>
<evidence type="ECO:0000313" key="3">
    <source>
        <dbReference type="Proteomes" id="UP001178507"/>
    </source>
</evidence>
<dbReference type="Gene3D" id="1.25.10.10">
    <property type="entry name" value="Leucine-rich Repeat Variant"/>
    <property type="match status" value="1"/>
</dbReference>
<feature type="region of interest" description="Disordered" evidence="1">
    <location>
        <begin position="61"/>
        <end position="83"/>
    </location>
</feature>
<gene>
    <name evidence="2" type="ORF">EVOR1521_LOCUS23798</name>
</gene>
<dbReference type="EMBL" id="CAUJNA010003372">
    <property type="protein sequence ID" value="CAJ1400468.1"/>
    <property type="molecule type" value="Genomic_DNA"/>
</dbReference>
<comment type="caution">
    <text evidence="2">The sequence shown here is derived from an EMBL/GenBank/DDBJ whole genome shotgun (WGS) entry which is preliminary data.</text>
</comment>
<dbReference type="InterPro" id="IPR011989">
    <property type="entry name" value="ARM-like"/>
</dbReference>
<sequence length="322" mass="35016">MLTISPGCAVQPTPCVQRQTPRPSTPGRGVQFVASVACSALAWARCISSCGRGSHFKCVARRATREAPPRPPREDPTPFPREPIFPPEPFRLLELFSADEPDAEDLIDALEDFQELHETDRHWGRFPSHVADCGKIAYNKGQLQIVQGILQCMEQETNDELRTVALEVLLTLMIGGSTRTRCPPTLVLEAGAVGVLSQIADQEDITALEILLELARMAPDFMLPDIIEQGAANSCLKVLDNSGAAPMDQLTALNLLFSLTKRAPAPIAASGAYDIVKGVTNVALIPRRNKIMNYLRPLVEHEGDTPALTNIRTAGRKVGKPA</sequence>
<reference evidence="2" key="1">
    <citation type="submission" date="2023-08" db="EMBL/GenBank/DDBJ databases">
        <authorList>
            <person name="Chen Y."/>
            <person name="Shah S."/>
            <person name="Dougan E. K."/>
            <person name="Thang M."/>
            <person name="Chan C."/>
        </authorList>
    </citation>
    <scope>NUCLEOTIDE SEQUENCE</scope>
</reference>
<name>A0AA36J8L7_9DINO</name>
<dbReference type="Proteomes" id="UP001178507">
    <property type="component" value="Unassembled WGS sequence"/>
</dbReference>
<accession>A0AA36J8L7</accession>
<evidence type="ECO:0000256" key="1">
    <source>
        <dbReference type="SAM" id="MobiDB-lite"/>
    </source>
</evidence>
<keyword evidence="3" id="KW-1185">Reference proteome</keyword>
<dbReference type="SUPFAM" id="SSF48371">
    <property type="entry name" value="ARM repeat"/>
    <property type="match status" value="1"/>
</dbReference>
<organism evidence="2 3">
    <name type="scientific">Effrenium voratum</name>
    <dbReference type="NCBI Taxonomy" id="2562239"/>
    <lineage>
        <taxon>Eukaryota</taxon>
        <taxon>Sar</taxon>
        <taxon>Alveolata</taxon>
        <taxon>Dinophyceae</taxon>
        <taxon>Suessiales</taxon>
        <taxon>Symbiodiniaceae</taxon>
        <taxon>Effrenium</taxon>
    </lineage>
</organism>
<proteinExistence type="predicted"/>
<protein>
    <submittedName>
        <fullName evidence="2">Uncharacterized protein</fullName>
    </submittedName>
</protein>
<evidence type="ECO:0000313" key="2">
    <source>
        <dbReference type="EMBL" id="CAJ1400468.1"/>
    </source>
</evidence>
<dbReference type="AlphaFoldDB" id="A0AA36J8L7"/>
<dbReference type="InterPro" id="IPR016024">
    <property type="entry name" value="ARM-type_fold"/>
</dbReference>